<comment type="caution">
    <text evidence="2">The sequence shown here is derived from an EMBL/GenBank/DDBJ whole genome shotgun (WGS) entry which is preliminary data.</text>
</comment>
<reference evidence="2" key="1">
    <citation type="submission" date="2021-05" db="EMBL/GenBank/DDBJ databases">
        <authorList>
            <person name="Pietrasiak N."/>
            <person name="Ward R."/>
            <person name="Stajich J.E."/>
            <person name="Kurbessoian T."/>
        </authorList>
    </citation>
    <scope>NUCLEOTIDE SEQUENCE</scope>
    <source>
        <strain evidence="2">GSE-NOS-MK-12-04C</strain>
    </source>
</reference>
<organism evidence="2 3">
    <name type="scientific">Cyanomargarita calcarea GSE-NOS-MK-12-04C</name>
    <dbReference type="NCBI Taxonomy" id="2839659"/>
    <lineage>
        <taxon>Bacteria</taxon>
        <taxon>Bacillati</taxon>
        <taxon>Cyanobacteriota</taxon>
        <taxon>Cyanophyceae</taxon>
        <taxon>Nostocales</taxon>
        <taxon>Cyanomargaritaceae</taxon>
        <taxon>Cyanomargarita</taxon>
    </lineage>
</organism>
<dbReference type="EMBL" id="JAHHGZ010000040">
    <property type="protein sequence ID" value="MBW4671144.1"/>
    <property type="molecule type" value="Genomic_DNA"/>
</dbReference>
<dbReference type="Gene3D" id="3.30.450.20">
    <property type="entry name" value="PAS domain"/>
    <property type="match status" value="1"/>
</dbReference>
<feature type="transmembrane region" description="Helical" evidence="1">
    <location>
        <begin position="44"/>
        <end position="66"/>
    </location>
</feature>
<proteinExistence type="predicted"/>
<evidence type="ECO:0000256" key="1">
    <source>
        <dbReference type="SAM" id="Phobius"/>
    </source>
</evidence>
<protein>
    <recommendedName>
        <fullName evidence="4">Cache domain-containing protein</fullName>
    </recommendedName>
</protein>
<sequence>MTNLTEKNETSTMLQPQNNSKYRVFTINLILSLVRGTSLRRKTIAFIILIATLPIFGFGALTHYLVKQSISQEISNIKQVSAINIFDNINRFLMVRKREVELFANLDFLTNPKLREITTPVNKQIQLNNWQQIYKIYESIAIFDLNGEVLLQTTGESIPNQQVQEYFQAVLKTNRPYISLSLSTKSPEAYIYLVAPVKDKVTRSTISIVRAVISVKSLEQAINNPVTVQDKYSLIDSSGKIFLATNKSYLGRKVPEIFPALEQLETENKIVSQILFNKIDNNQELITYIPLQKVEGLPELKWTLIVTNKAIANSSERQLLVSLGIVTLATALLVGGISAILANRLMLPIFLKLTAEETEEEMR</sequence>
<evidence type="ECO:0000313" key="2">
    <source>
        <dbReference type="EMBL" id="MBW4671144.1"/>
    </source>
</evidence>
<gene>
    <name evidence="2" type="ORF">KME60_27910</name>
</gene>
<accession>A0A951UVI0</accession>
<feature type="transmembrane region" description="Helical" evidence="1">
    <location>
        <begin position="319"/>
        <end position="342"/>
    </location>
</feature>
<evidence type="ECO:0000313" key="3">
    <source>
        <dbReference type="Proteomes" id="UP000729701"/>
    </source>
</evidence>
<name>A0A951UVI0_9CYAN</name>
<evidence type="ECO:0008006" key="4">
    <source>
        <dbReference type="Google" id="ProtNLM"/>
    </source>
</evidence>
<dbReference type="Proteomes" id="UP000729701">
    <property type="component" value="Unassembled WGS sequence"/>
</dbReference>
<keyword evidence="1" id="KW-1133">Transmembrane helix</keyword>
<keyword evidence="1" id="KW-0472">Membrane</keyword>
<reference evidence="2" key="2">
    <citation type="journal article" date="2022" name="Microbiol. Resour. Announc.">
        <title>Metagenome Sequencing to Explore Phylogenomics of Terrestrial Cyanobacteria.</title>
        <authorList>
            <person name="Ward R.D."/>
            <person name="Stajich J.E."/>
            <person name="Johansen J.R."/>
            <person name="Huntemann M."/>
            <person name="Clum A."/>
            <person name="Foster B."/>
            <person name="Foster B."/>
            <person name="Roux S."/>
            <person name="Palaniappan K."/>
            <person name="Varghese N."/>
            <person name="Mukherjee S."/>
            <person name="Reddy T.B.K."/>
            <person name="Daum C."/>
            <person name="Copeland A."/>
            <person name="Chen I.A."/>
            <person name="Ivanova N.N."/>
            <person name="Kyrpides N.C."/>
            <person name="Shapiro N."/>
            <person name="Eloe-Fadrosh E.A."/>
            <person name="Pietrasiak N."/>
        </authorList>
    </citation>
    <scope>NUCLEOTIDE SEQUENCE</scope>
    <source>
        <strain evidence="2">GSE-NOS-MK-12-04C</strain>
    </source>
</reference>
<dbReference type="AlphaFoldDB" id="A0A951UVI0"/>
<keyword evidence="1" id="KW-0812">Transmembrane</keyword>